<evidence type="ECO:0000313" key="2">
    <source>
        <dbReference type="EMBL" id="WPU63323.1"/>
    </source>
</evidence>
<sequence length="132" mass="15350">MDHMVRVVPFIVFCYAIQCYAIVKLGPSEITNLSVMVLGGFLSLMILSFVTYDLRHQVFFDEHELHSQFFSFKHSIRYEDILSVEVSEEKQSFASLTIKTKTGKKTYFFIDNADKVKEWLEAKKYSEMNLAA</sequence>
<proteinExistence type="predicted"/>
<evidence type="ECO:0008006" key="4">
    <source>
        <dbReference type="Google" id="ProtNLM"/>
    </source>
</evidence>
<keyword evidence="1" id="KW-0472">Membrane</keyword>
<evidence type="ECO:0000313" key="3">
    <source>
        <dbReference type="Proteomes" id="UP001324634"/>
    </source>
</evidence>
<keyword evidence="3" id="KW-1185">Reference proteome</keyword>
<dbReference type="EMBL" id="CP139487">
    <property type="protein sequence ID" value="WPU63323.1"/>
    <property type="molecule type" value="Genomic_DNA"/>
</dbReference>
<dbReference type="RefSeq" id="WP_321389828.1">
    <property type="nucleotide sequence ID" value="NZ_CP139487.1"/>
</dbReference>
<dbReference type="KEGG" id="psti:SOO65_11565"/>
<dbReference type="AlphaFoldDB" id="A0AAX4HJC0"/>
<organism evidence="2 3">
    <name type="scientific">Peredibacter starrii</name>
    <dbReference type="NCBI Taxonomy" id="28202"/>
    <lineage>
        <taxon>Bacteria</taxon>
        <taxon>Pseudomonadati</taxon>
        <taxon>Bdellovibrionota</taxon>
        <taxon>Bacteriovoracia</taxon>
        <taxon>Bacteriovoracales</taxon>
        <taxon>Bacteriovoracaceae</taxon>
        <taxon>Peredibacter</taxon>
    </lineage>
</organism>
<keyword evidence="1" id="KW-0812">Transmembrane</keyword>
<protein>
    <recommendedName>
        <fullName evidence="4">PH domain-containing protein</fullName>
    </recommendedName>
</protein>
<gene>
    <name evidence="2" type="ORF">SOO65_11565</name>
</gene>
<dbReference type="Proteomes" id="UP001324634">
    <property type="component" value="Chromosome"/>
</dbReference>
<accession>A0AAX4HJC0</accession>
<reference evidence="2 3" key="1">
    <citation type="submission" date="2023-11" db="EMBL/GenBank/DDBJ databases">
        <title>Peredibacter starrii A3.12.</title>
        <authorList>
            <person name="Mitchell R.J."/>
        </authorList>
    </citation>
    <scope>NUCLEOTIDE SEQUENCE [LARGE SCALE GENOMIC DNA]</scope>
    <source>
        <strain evidence="2 3">A3.12</strain>
    </source>
</reference>
<name>A0AAX4HJC0_9BACT</name>
<feature type="transmembrane region" description="Helical" evidence="1">
    <location>
        <begin position="33"/>
        <end position="52"/>
    </location>
</feature>
<evidence type="ECO:0000256" key="1">
    <source>
        <dbReference type="SAM" id="Phobius"/>
    </source>
</evidence>
<keyword evidence="1" id="KW-1133">Transmembrane helix</keyword>
<feature type="transmembrane region" description="Helical" evidence="1">
    <location>
        <begin position="7"/>
        <end position="27"/>
    </location>
</feature>